<feature type="region of interest" description="Disordered" evidence="2">
    <location>
        <begin position="1"/>
        <end position="86"/>
    </location>
</feature>
<feature type="compositionally biased region" description="Low complexity" evidence="2">
    <location>
        <begin position="187"/>
        <end position="209"/>
    </location>
</feature>
<feature type="region of interest" description="Disordered" evidence="2">
    <location>
        <begin position="167"/>
        <end position="215"/>
    </location>
</feature>
<organism evidence="3 4">
    <name type="scientific">Macrostomum lignano</name>
    <dbReference type="NCBI Taxonomy" id="282301"/>
    <lineage>
        <taxon>Eukaryota</taxon>
        <taxon>Metazoa</taxon>
        <taxon>Spiralia</taxon>
        <taxon>Lophotrochozoa</taxon>
        <taxon>Platyhelminthes</taxon>
        <taxon>Rhabditophora</taxon>
        <taxon>Macrostomorpha</taxon>
        <taxon>Macrostomida</taxon>
        <taxon>Macrostomidae</taxon>
        <taxon>Macrostomum</taxon>
    </lineage>
</organism>
<evidence type="ECO:0000313" key="3">
    <source>
        <dbReference type="Proteomes" id="UP000095280"/>
    </source>
</evidence>
<sequence>MCDISTFEELESLSSSPSPSPSGRSERNGTPPVRRGLAIAGSLAASCARSRTAGRGRRQQQPPQPASPSAQFLPAPQLSSNSNNPAVYNDSTVSDLLQLLQGSTAPHLARFRDFLLDKKVQNYEGSAVGSTAVAIANGTRQRRPLMQRSCGNGSNCNGDMFPAMSVAKKKSSKKATRQPDASLSCDTSSEPQQQQPPQAPAQTQSSGGANRRRSASYPTLLTELASSIQTHLSRSATSANVSALVKAAGRVNSGTGNANSSVNNSTANTTAAIVEAIDNLDKQASAIGPLLDCLAAEAERLNDERQRLTAVVAATVDRLQQQQQEKDVRVRSAVPTASVECQTDLAWIDVQQTMANEREQYALQIEYLNYELAQLSERFEQSEFDRLEVAEQRNSAQAAAKAERAAFEDRLRELEAECTQREAQCKDLAAKYYECKYRAENCEFLMSLRDTKLSSLRDELQSAASQMKAASAVVAAAPDGPESTAAMVADTCDRLCQLFTDSLEDGLRHSVLQLCADVKRC</sequence>
<keyword evidence="1" id="KW-0175">Coiled coil</keyword>
<feature type="coiled-coil region" evidence="1">
    <location>
        <begin position="397"/>
        <end position="473"/>
    </location>
</feature>
<evidence type="ECO:0000256" key="2">
    <source>
        <dbReference type="SAM" id="MobiDB-lite"/>
    </source>
</evidence>
<dbReference type="AlphaFoldDB" id="A0A1I8GXR4"/>
<dbReference type="Proteomes" id="UP000095280">
    <property type="component" value="Unplaced"/>
</dbReference>
<evidence type="ECO:0000256" key="1">
    <source>
        <dbReference type="SAM" id="Coils"/>
    </source>
</evidence>
<feature type="compositionally biased region" description="Basic residues" evidence="2">
    <location>
        <begin position="167"/>
        <end position="176"/>
    </location>
</feature>
<feature type="compositionally biased region" description="Acidic residues" evidence="2">
    <location>
        <begin position="1"/>
        <end position="11"/>
    </location>
</feature>
<evidence type="ECO:0000313" key="4">
    <source>
        <dbReference type="WBParaSite" id="maker-uti_cns_0003575-snap-gene-0.4-mRNA-1"/>
    </source>
</evidence>
<evidence type="ECO:0000313" key="5">
    <source>
        <dbReference type="WBParaSite" id="maker-uti_cns_0006617-snap-gene-0.7-mRNA-1"/>
    </source>
</evidence>
<accession>A0A1I8GXR4</accession>
<protein>
    <submittedName>
        <fullName evidence="4 5">CCHC-type domain-containing protein</fullName>
    </submittedName>
</protein>
<reference evidence="4 5" key="1">
    <citation type="submission" date="2016-11" db="UniProtKB">
        <authorList>
            <consortium name="WormBaseParasite"/>
        </authorList>
    </citation>
    <scope>IDENTIFICATION</scope>
</reference>
<keyword evidence="3" id="KW-1185">Reference proteome</keyword>
<dbReference type="WBParaSite" id="maker-uti_cns_0003575-snap-gene-0.4-mRNA-1">
    <property type="protein sequence ID" value="maker-uti_cns_0003575-snap-gene-0.4-mRNA-1"/>
    <property type="gene ID" value="maker-uti_cns_0003575-snap-gene-0.4"/>
</dbReference>
<dbReference type="WBParaSite" id="maker-uti_cns_0006617-snap-gene-0.7-mRNA-1">
    <property type="protein sequence ID" value="maker-uti_cns_0006617-snap-gene-0.7-mRNA-1"/>
    <property type="gene ID" value="maker-uti_cns_0006617-snap-gene-0.7"/>
</dbReference>
<feature type="compositionally biased region" description="Low complexity" evidence="2">
    <location>
        <begin position="67"/>
        <end position="77"/>
    </location>
</feature>
<proteinExistence type="predicted"/>
<name>A0A1I8GXR4_9PLAT</name>